<accession>A0A1L3FJM5</accession>
<evidence type="ECO:0000313" key="3">
    <source>
        <dbReference type="EMBL" id="APG13526.1"/>
    </source>
</evidence>
<proteinExistence type="predicted"/>
<gene>
    <name evidence="3" type="ORF">BKD09_34750</name>
</gene>
<name>A0A1L3FJM5_BRAJP</name>
<reference evidence="3 4" key="1">
    <citation type="submission" date="2016-11" db="EMBL/GenBank/DDBJ databases">
        <title>Complete Genome Sequence of Bradyrhizobium sp. strain J5, an isolated from soybean nodule in Hokkaido.</title>
        <authorList>
            <person name="Kanehara K."/>
        </authorList>
    </citation>
    <scope>NUCLEOTIDE SEQUENCE [LARGE SCALE GENOMIC DNA]</scope>
    <source>
        <strain evidence="3 4">J5</strain>
    </source>
</reference>
<feature type="region of interest" description="Disordered" evidence="1">
    <location>
        <begin position="1"/>
        <end position="23"/>
    </location>
</feature>
<feature type="transmembrane region" description="Helical" evidence="2">
    <location>
        <begin position="49"/>
        <end position="72"/>
    </location>
</feature>
<keyword evidence="2" id="KW-0812">Transmembrane</keyword>
<dbReference type="AlphaFoldDB" id="A0A1L3FJM5"/>
<dbReference type="Proteomes" id="UP000181962">
    <property type="component" value="Chromosome"/>
</dbReference>
<keyword evidence="2" id="KW-0472">Membrane</keyword>
<dbReference type="EMBL" id="CP017637">
    <property type="protein sequence ID" value="APG13526.1"/>
    <property type="molecule type" value="Genomic_DNA"/>
</dbReference>
<protein>
    <submittedName>
        <fullName evidence="3">Uncharacterized protein</fullName>
    </submittedName>
</protein>
<feature type="compositionally biased region" description="Basic and acidic residues" evidence="1">
    <location>
        <begin position="1"/>
        <end position="20"/>
    </location>
</feature>
<evidence type="ECO:0000256" key="2">
    <source>
        <dbReference type="SAM" id="Phobius"/>
    </source>
</evidence>
<evidence type="ECO:0000256" key="1">
    <source>
        <dbReference type="SAM" id="MobiDB-lite"/>
    </source>
</evidence>
<keyword evidence="2" id="KW-1133">Transmembrane helix</keyword>
<sequence>MAQDIRPRGGRDQRSRHPEIEGIMATTREHDQIVETATEARQGEPGPSVAALLTISTGLAILILAVIWFVFFRT</sequence>
<organism evidence="3 4">
    <name type="scientific">Bradyrhizobium japonicum</name>
    <dbReference type="NCBI Taxonomy" id="375"/>
    <lineage>
        <taxon>Bacteria</taxon>
        <taxon>Pseudomonadati</taxon>
        <taxon>Pseudomonadota</taxon>
        <taxon>Alphaproteobacteria</taxon>
        <taxon>Hyphomicrobiales</taxon>
        <taxon>Nitrobacteraceae</taxon>
        <taxon>Bradyrhizobium</taxon>
    </lineage>
</organism>
<evidence type="ECO:0000313" key="4">
    <source>
        <dbReference type="Proteomes" id="UP000181962"/>
    </source>
</evidence>